<dbReference type="AlphaFoldDB" id="C4R9G7"/>
<evidence type="ECO:0000313" key="2">
    <source>
        <dbReference type="EMBL" id="CAY65669.1"/>
    </source>
</evidence>
<evidence type="ECO:0000256" key="1">
    <source>
        <dbReference type="SAM" id="MobiDB-lite"/>
    </source>
</evidence>
<feature type="compositionally biased region" description="Low complexity" evidence="1">
    <location>
        <begin position="35"/>
        <end position="62"/>
    </location>
</feature>
<feature type="region of interest" description="Disordered" evidence="1">
    <location>
        <begin position="1"/>
        <end position="76"/>
    </location>
</feature>
<name>C4R9G7_PIG</name>
<feature type="non-terminal residue" evidence="2">
    <location>
        <position position="1"/>
    </location>
</feature>
<feature type="non-terminal residue" evidence="2">
    <location>
        <position position="76"/>
    </location>
</feature>
<accession>C4R9G7</accession>
<gene>
    <name evidence="2" type="primary">C3ORF21</name>
</gene>
<proteinExistence type="predicted"/>
<reference evidence="2" key="1">
    <citation type="thesis" date="2009" institute="ETH Zurich">
        <title>Comparative molecular approaches to identify host determinants mediating adhesion of E. coli F4 strains in pigs.</title>
        <authorList>
            <person name="Joller D."/>
        </authorList>
    </citation>
    <scope>NUCLEOTIDE SEQUENCE</scope>
    <source>
        <tissue evidence="2">Blood</tissue>
    </source>
</reference>
<dbReference type="EMBL" id="FN392681">
    <property type="protein sequence ID" value="CAY65669.1"/>
    <property type="molecule type" value="Genomic_DNA"/>
</dbReference>
<protein>
    <submittedName>
        <fullName evidence="2">Chromosome 3 open reading frame 21</fullName>
    </submittedName>
</protein>
<sequence>AHILAVPPREPQDPGRGPSPRRAPRLQQRGDAAQPGGHAPVPAVQPPAGAGAGAAAGRQVPLPGSPRGPGLLHHDR</sequence>
<organism evidence="2">
    <name type="scientific">Sus scrofa</name>
    <name type="common">Pig</name>
    <dbReference type="NCBI Taxonomy" id="9823"/>
    <lineage>
        <taxon>Eukaryota</taxon>
        <taxon>Metazoa</taxon>
        <taxon>Chordata</taxon>
        <taxon>Craniata</taxon>
        <taxon>Vertebrata</taxon>
        <taxon>Euteleostomi</taxon>
        <taxon>Mammalia</taxon>
        <taxon>Eutheria</taxon>
        <taxon>Laurasiatheria</taxon>
        <taxon>Artiodactyla</taxon>
        <taxon>Suina</taxon>
        <taxon>Suidae</taxon>
        <taxon>Sus</taxon>
    </lineage>
</organism>